<evidence type="ECO:0000313" key="2">
    <source>
        <dbReference type="Proteomes" id="UP001626536"/>
    </source>
</evidence>
<dbReference type="EMBL" id="CP136863">
    <property type="protein sequence ID" value="WOJ91753.1"/>
    <property type="molecule type" value="Genomic_DNA"/>
</dbReference>
<geneLocation type="plasmid" evidence="1 2">
    <name>pRX1</name>
</geneLocation>
<name>A0ABZ0HWZ1_9HYPH</name>
<gene>
    <name evidence="1" type="ORF">RZS28_18670</name>
</gene>
<accession>A0ABZ0HWZ1</accession>
<sequence>MSKPNFLSLLNPQFTWPEPGDWLFVAPGGRADEGTLTSHAWTRLVLMADGYREAADRLVDAVAADAVLQSTVVYPVIFLYRHFMELKLKYVLVTYGQHFDEDADWKSHSLTDLWAKVRPIIETAGNGTDDGGANDAVEACIREMSAADPMSFSFRYPVEKGGKPIVLAFETVDLGNLRRTMRKIANYFDGLDGLLDHLTSA</sequence>
<keyword evidence="2" id="KW-1185">Reference proteome</keyword>
<organism evidence="1 2">
    <name type="scientific">Methylocapsa polymorpha</name>
    <dbReference type="NCBI Taxonomy" id="3080828"/>
    <lineage>
        <taxon>Bacteria</taxon>
        <taxon>Pseudomonadati</taxon>
        <taxon>Pseudomonadota</taxon>
        <taxon>Alphaproteobacteria</taxon>
        <taxon>Hyphomicrobiales</taxon>
        <taxon>Beijerinckiaceae</taxon>
        <taxon>Methylocapsa</taxon>
    </lineage>
</organism>
<protein>
    <submittedName>
        <fullName evidence="1">Uncharacterized protein</fullName>
    </submittedName>
</protein>
<reference evidence="1 2" key="1">
    <citation type="submission" date="2023-10" db="EMBL/GenBank/DDBJ databases">
        <title>Novel methanotroph of the genus Methylocapsa from a subarctic wetland.</title>
        <authorList>
            <person name="Belova S.E."/>
            <person name="Oshkin I.Y."/>
            <person name="Miroshnikov K."/>
            <person name="Dedysh S.N."/>
        </authorList>
    </citation>
    <scope>NUCLEOTIDE SEQUENCE [LARGE SCALE GENOMIC DNA]</scope>
    <source>
        <strain evidence="1 2">RX1</strain>
        <plasmid evidence="1 2">pRX1</plasmid>
    </source>
</reference>
<keyword evidence="1" id="KW-0614">Plasmid</keyword>
<proteinExistence type="predicted"/>
<dbReference type="Proteomes" id="UP001626536">
    <property type="component" value="Plasmid pRX1"/>
</dbReference>
<dbReference type="RefSeq" id="WP_318655181.1">
    <property type="nucleotide sequence ID" value="NZ_CP136863.1"/>
</dbReference>
<evidence type="ECO:0000313" key="1">
    <source>
        <dbReference type="EMBL" id="WOJ91753.1"/>
    </source>
</evidence>